<keyword evidence="3 7" id="KW-1133">Transmembrane helix</keyword>
<sequence length="408" mass="45852">MDDRHHEVLAVAIGFLVLTWATVSMRCYVRGVMTNTWGLDDFCMIASLLVFTVYIACQITAAVHGTGRHRDTLSDQDARTALMFWYLCELLYVISNCLLKFSVGYFYLRVAVQRWHIWCIRLLMLGTILFGLIYFFLVMLQCLPINTFWNVHPASAKCLPEGPTLGITYALAAVNAAADWAFGTLPIFIVWDLKMKLKTKFLVAGVLAFAAIGSVGTIVRMFYLHTLMNGPDFLYATTDVALWSTIEPGIGIAAGSIACLRPLARLWLWHLGLAEAPHDRRSRSYYQSNSDQKRKDRRGYRRNLSPSDLVSTEAVGTTSFEIFGTRKGPETRDLSLPEITITAPEPELTPSGQIRQTVTVEQDYESAPRLQLRESFRHSFTRGTILSLGKFRVPVTPAPAQQDHQASQ</sequence>
<dbReference type="Pfam" id="PF20684">
    <property type="entry name" value="Fung_rhodopsin"/>
    <property type="match status" value="1"/>
</dbReference>
<dbReference type="EMBL" id="CP069031">
    <property type="protein sequence ID" value="QRC99479.1"/>
    <property type="molecule type" value="Genomic_DNA"/>
</dbReference>
<evidence type="ECO:0000313" key="9">
    <source>
        <dbReference type="EMBL" id="QRC99479.1"/>
    </source>
</evidence>
<dbReference type="PANTHER" id="PTHR33048">
    <property type="entry name" value="PTH11-LIKE INTEGRAL MEMBRANE PROTEIN (AFU_ORTHOLOGUE AFUA_5G11245)"/>
    <property type="match status" value="1"/>
</dbReference>
<proteinExistence type="inferred from homology"/>
<comment type="similarity">
    <text evidence="5">Belongs to the SAT4 family.</text>
</comment>
<feature type="transmembrane region" description="Helical" evidence="7">
    <location>
        <begin position="120"/>
        <end position="146"/>
    </location>
</feature>
<gene>
    <name evidence="9" type="ORF">JI435_143850</name>
</gene>
<accession>A0A7U2I2K1</accession>
<feature type="domain" description="Rhodopsin" evidence="8">
    <location>
        <begin position="25"/>
        <end position="265"/>
    </location>
</feature>
<name>A0A7U2I2K1_PHANO</name>
<feature type="region of interest" description="Disordered" evidence="6">
    <location>
        <begin position="282"/>
        <end position="310"/>
    </location>
</feature>
<evidence type="ECO:0000256" key="6">
    <source>
        <dbReference type="SAM" id="MobiDB-lite"/>
    </source>
</evidence>
<feature type="transmembrane region" description="Helical" evidence="7">
    <location>
        <begin position="41"/>
        <end position="63"/>
    </location>
</feature>
<feature type="transmembrane region" description="Helical" evidence="7">
    <location>
        <begin position="6"/>
        <end position="29"/>
    </location>
</feature>
<dbReference type="AlphaFoldDB" id="A0A7U2I2K1"/>
<dbReference type="InterPro" id="IPR052337">
    <property type="entry name" value="SAT4-like"/>
</dbReference>
<evidence type="ECO:0000256" key="4">
    <source>
        <dbReference type="ARBA" id="ARBA00023136"/>
    </source>
</evidence>
<evidence type="ECO:0000259" key="8">
    <source>
        <dbReference type="Pfam" id="PF20684"/>
    </source>
</evidence>
<dbReference type="InterPro" id="IPR049326">
    <property type="entry name" value="Rhodopsin_dom_fungi"/>
</dbReference>
<dbReference type="VEuPathDB" id="FungiDB:JI435_143850"/>
<dbReference type="PANTHER" id="PTHR33048:SF96">
    <property type="entry name" value="INTEGRAL MEMBRANE PROTEIN"/>
    <property type="match status" value="1"/>
</dbReference>
<evidence type="ECO:0000256" key="3">
    <source>
        <dbReference type="ARBA" id="ARBA00022989"/>
    </source>
</evidence>
<comment type="subcellular location">
    <subcellularLocation>
        <location evidence="1">Membrane</location>
        <topology evidence="1">Multi-pass membrane protein</topology>
    </subcellularLocation>
</comment>
<keyword evidence="2 7" id="KW-0812">Transmembrane</keyword>
<feature type="transmembrane region" description="Helical" evidence="7">
    <location>
        <begin position="201"/>
        <end position="222"/>
    </location>
</feature>
<keyword evidence="4 7" id="KW-0472">Membrane</keyword>
<evidence type="ECO:0000256" key="2">
    <source>
        <dbReference type="ARBA" id="ARBA00022692"/>
    </source>
</evidence>
<dbReference type="Proteomes" id="UP000663193">
    <property type="component" value="Chromosome 9"/>
</dbReference>
<evidence type="ECO:0000256" key="5">
    <source>
        <dbReference type="ARBA" id="ARBA00038359"/>
    </source>
</evidence>
<dbReference type="OrthoDB" id="3923077at2759"/>
<feature type="transmembrane region" description="Helical" evidence="7">
    <location>
        <begin position="166"/>
        <end position="189"/>
    </location>
</feature>
<evidence type="ECO:0000256" key="1">
    <source>
        <dbReference type="ARBA" id="ARBA00004141"/>
    </source>
</evidence>
<protein>
    <recommendedName>
        <fullName evidence="8">Rhodopsin domain-containing protein</fullName>
    </recommendedName>
</protein>
<keyword evidence="10" id="KW-1185">Reference proteome</keyword>
<evidence type="ECO:0000256" key="7">
    <source>
        <dbReference type="SAM" id="Phobius"/>
    </source>
</evidence>
<dbReference type="GO" id="GO:0016020">
    <property type="term" value="C:membrane"/>
    <property type="evidence" value="ECO:0007669"/>
    <property type="project" value="UniProtKB-SubCell"/>
</dbReference>
<feature type="transmembrane region" description="Helical" evidence="7">
    <location>
        <begin position="83"/>
        <end position="108"/>
    </location>
</feature>
<organism evidence="9 10">
    <name type="scientific">Phaeosphaeria nodorum (strain SN15 / ATCC MYA-4574 / FGSC 10173)</name>
    <name type="common">Glume blotch fungus</name>
    <name type="synonym">Parastagonospora nodorum</name>
    <dbReference type="NCBI Taxonomy" id="321614"/>
    <lineage>
        <taxon>Eukaryota</taxon>
        <taxon>Fungi</taxon>
        <taxon>Dikarya</taxon>
        <taxon>Ascomycota</taxon>
        <taxon>Pezizomycotina</taxon>
        <taxon>Dothideomycetes</taxon>
        <taxon>Pleosporomycetidae</taxon>
        <taxon>Pleosporales</taxon>
        <taxon>Pleosporineae</taxon>
        <taxon>Phaeosphaeriaceae</taxon>
        <taxon>Parastagonospora</taxon>
    </lineage>
</organism>
<evidence type="ECO:0000313" key="10">
    <source>
        <dbReference type="Proteomes" id="UP000663193"/>
    </source>
</evidence>
<reference evidence="10" key="1">
    <citation type="journal article" date="2021" name="BMC Genomics">
        <title>Chromosome-level genome assembly and manually-curated proteome of model necrotroph Parastagonospora nodorum Sn15 reveals a genome-wide trove of candidate effector homologs, and redundancy of virulence-related functions within an accessory chromosome.</title>
        <authorList>
            <person name="Bertazzoni S."/>
            <person name="Jones D.A.B."/>
            <person name="Phan H.T."/>
            <person name="Tan K.-C."/>
            <person name="Hane J.K."/>
        </authorList>
    </citation>
    <scope>NUCLEOTIDE SEQUENCE [LARGE SCALE GENOMIC DNA]</scope>
    <source>
        <strain evidence="10">SN15 / ATCC MYA-4574 / FGSC 10173)</strain>
    </source>
</reference>